<dbReference type="EC" id="2.7.7.65" evidence="3"/>
<reference evidence="8 9" key="1">
    <citation type="submission" date="2018-12" db="EMBL/GenBank/DDBJ databases">
        <authorList>
            <consortium name="Pathogen Informatics"/>
        </authorList>
    </citation>
    <scope>NUCLEOTIDE SEQUENCE [LARGE SCALE GENOMIC DNA]</scope>
    <source>
        <strain evidence="8 9">NCTC13193</strain>
    </source>
</reference>
<keyword evidence="5" id="KW-0175">Coiled coil</keyword>
<name>A0A3S5AWT9_SERFO</name>
<comment type="cofactor">
    <cofactor evidence="1">
        <name>Mg(2+)</name>
        <dbReference type="ChEBI" id="CHEBI:18420"/>
    </cofactor>
</comment>
<dbReference type="GO" id="GO:0005886">
    <property type="term" value="C:plasma membrane"/>
    <property type="evidence" value="ECO:0007669"/>
    <property type="project" value="TreeGrafter"/>
</dbReference>
<keyword evidence="6" id="KW-0812">Transmembrane</keyword>
<dbReference type="PROSITE" id="PS50887">
    <property type="entry name" value="GGDEF"/>
    <property type="match status" value="1"/>
</dbReference>
<gene>
    <name evidence="8" type="primary">dosC_1</name>
    <name evidence="8" type="ORF">NCTC13193_02139</name>
</gene>
<keyword evidence="6" id="KW-0472">Membrane</keyword>
<feature type="coiled-coil region" evidence="5">
    <location>
        <begin position="371"/>
        <end position="398"/>
    </location>
</feature>
<dbReference type="InterPro" id="IPR029787">
    <property type="entry name" value="Nucleotide_cyclase"/>
</dbReference>
<dbReference type="GO" id="GO:0043709">
    <property type="term" value="P:cell adhesion involved in single-species biofilm formation"/>
    <property type="evidence" value="ECO:0007669"/>
    <property type="project" value="TreeGrafter"/>
</dbReference>
<feature type="domain" description="GGDEF" evidence="7">
    <location>
        <begin position="429"/>
        <end position="562"/>
    </location>
</feature>
<evidence type="ECO:0000256" key="2">
    <source>
        <dbReference type="ARBA" id="ARBA00004665"/>
    </source>
</evidence>
<evidence type="ECO:0000256" key="5">
    <source>
        <dbReference type="SAM" id="Coils"/>
    </source>
</evidence>
<dbReference type="RefSeq" id="WP_141131830.1">
    <property type="nucleotide sequence ID" value="NZ_CAMISF010000001.1"/>
</dbReference>
<keyword evidence="8" id="KW-0548">Nucleotidyltransferase</keyword>
<dbReference type="NCBIfam" id="TIGR00254">
    <property type="entry name" value="GGDEF"/>
    <property type="match status" value="1"/>
</dbReference>
<dbReference type="Pfam" id="PF00990">
    <property type="entry name" value="GGDEF"/>
    <property type="match status" value="1"/>
</dbReference>
<dbReference type="EMBL" id="LR134492">
    <property type="protein sequence ID" value="VEI67961.1"/>
    <property type="molecule type" value="Genomic_DNA"/>
</dbReference>
<accession>A0A3S5AWT9</accession>
<dbReference type="InterPro" id="IPR043128">
    <property type="entry name" value="Rev_trsase/Diguanyl_cyclase"/>
</dbReference>
<evidence type="ECO:0000256" key="1">
    <source>
        <dbReference type="ARBA" id="ARBA00001946"/>
    </source>
</evidence>
<evidence type="ECO:0000256" key="4">
    <source>
        <dbReference type="ARBA" id="ARBA00034247"/>
    </source>
</evidence>
<sequence length="566" mass="64787">MKVKYLIYFFTFAIMLSFAVFIANGLIKARTSYEQSLENLYKISRTKEVAEAFQATLLAHRLKRLGLADKSVTQAEWQQADKQARDKIAIVKANVDADLALRLGIRQKIAILSMLDWMERLLDNDSRQVTQVDTANSNLFNINSAYYIVQTTKAFYRYTYDTRLINADSFLFLEAVRLNNRLNMSLTELIDQIIDVNLSSLERKNAYLKAIQLTGVFTPLGTRLAFLKLAYNDPQIAELVDEILRNISNNRISNISDGLYQAITHNTVYDINLIASYIEEMDELSQRLYERSFELEMAASEAKKYDSQTAIYGMISLSGLIALFILLPSMIFCSNITRWLTKTHKNILRLSQGDMNIDENDAFYSKELIAISDAITQLKQYNQVKIALENEKQQLIKELEVSSFFDPLTNIYNRRKFFLECEMLAQSSYPLAFCLIDIDNFKRLNDTYGHDVGDRVLVMFAQSLSNTFRSSDIFCRYGGEEFALLLGHCSLENARSMMEALREQTQQMCLELLNGKRVRFTISCGIAAVGDLAQLHPAIKQADEALYFCKKTGRNRVSIYTPTGFI</sequence>
<dbReference type="SMART" id="SM00267">
    <property type="entry name" value="GGDEF"/>
    <property type="match status" value="1"/>
</dbReference>
<dbReference type="GO" id="GO:1902201">
    <property type="term" value="P:negative regulation of bacterial-type flagellum-dependent cell motility"/>
    <property type="evidence" value="ECO:0007669"/>
    <property type="project" value="TreeGrafter"/>
</dbReference>
<dbReference type="AlphaFoldDB" id="A0A3S5AWT9"/>
<dbReference type="PANTHER" id="PTHR45138">
    <property type="entry name" value="REGULATORY COMPONENTS OF SENSORY TRANSDUCTION SYSTEM"/>
    <property type="match status" value="1"/>
</dbReference>
<organism evidence="8 9">
    <name type="scientific">Serratia fonticola</name>
    <dbReference type="NCBI Taxonomy" id="47917"/>
    <lineage>
        <taxon>Bacteria</taxon>
        <taxon>Pseudomonadati</taxon>
        <taxon>Pseudomonadota</taxon>
        <taxon>Gammaproteobacteria</taxon>
        <taxon>Enterobacterales</taxon>
        <taxon>Yersiniaceae</taxon>
        <taxon>Serratia</taxon>
    </lineage>
</organism>
<feature type="transmembrane region" description="Helical" evidence="6">
    <location>
        <begin position="6"/>
        <end position="27"/>
    </location>
</feature>
<keyword evidence="8" id="KW-0808">Transferase</keyword>
<comment type="pathway">
    <text evidence="2">Purine metabolism; 3',5'-cyclic di-GMP biosynthesis.</text>
</comment>
<dbReference type="PANTHER" id="PTHR45138:SF9">
    <property type="entry name" value="DIGUANYLATE CYCLASE DGCM-RELATED"/>
    <property type="match status" value="1"/>
</dbReference>
<dbReference type="SUPFAM" id="SSF55073">
    <property type="entry name" value="Nucleotide cyclase"/>
    <property type="match status" value="1"/>
</dbReference>
<evidence type="ECO:0000256" key="3">
    <source>
        <dbReference type="ARBA" id="ARBA00012528"/>
    </source>
</evidence>
<feature type="transmembrane region" description="Helical" evidence="6">
    <location>
        <begin position="310"/>
        <end position="332"/>
    </location>
</feature>
<dbReference type="Proteomes" id="UP000270487">
    <property type="component" value="Chromosome"/>
</dbReference>
<dbReference type="FunFam" id="3.30.70.270:FF:000001">
    <property type="entry name" value="Diguanylate cyclase domain protein"/>
    <property type="match status" value="1"/>
</dbReference>
<dbReference type="GO" id="GO:0052621">
    <property type="term" value="F:diguanylate cyclase activity"/>
    <property type="evidence" value="ECO:0007669"/>
    <property type="project" value="UniProtKB-EC"/>
</dbReference>
<keyword evidence="6" id="KW-1133">Transmembrane helix</keyword>
<dbReference type="InterPro" id="IPR000160">
    <property type="entry name" value="GGDEF_dom"/>
</dbReference>
<comment type="catalytic activity">
    <reaction evidence="4">
        <text>2 GTP = 3',3'-c-di-GMP + 2 diphosphate</text>
        <dbReference type="Rhea" id="RHEA:24898"/>
        <dbReference type="ChEBI" id="CHEBI:33019"/>
        <dbReference type="ChEBI" id="CHEBI:37565"/>
        <dbReference type="ChEBI" id="CHEBI:58805"/>
        <dbReference type="EC" id="2.7.7.65"/>
    </reaction>
</comment>
<evidence type="ECO:0000256" key="6">
    <source>
        <dbReference type="SAM" id="Phobius"/>
    </source>
</evidence>
<evidence type="ECO:0000313" key="9">
    <source>
        <dbReference type="Proteomes" id="UP000270487"/>
    </source>
</evidence>
<proteinExistence type="predicted"/>
<evidence type="ECO:0000259" key="7">
    <source>
        <dbReference type="PROSITE" id="PS50887"/>
    </source>
</evidence>
<protein>
    <recommendedName>
        <fullName evidence="3">diguanylate cyclase</fullName>
        <ecNumber evidence="3">2.7.7.65</ecNumber>
    </recommendedName>
</protein>
<dbReference type="CDD" id="cd01949">
    <property type="entry name" value="GGDEF"/>
    <property type="match status" value="1"/>
</dbReference>
<evidence type="ECO:0000313" key="8">
    <source>
        <dbReference type="EMBL" id="VEI67961.1"/>
    </source>
</evidence>
<dbReference type="Gene3D" id="3.30.70.270">
    <property type="match status" value="1"/>
</dbReference>
<dbReference type="InterPro" id="IPR050469">
    <property type="entry name" value="Diguanylate_Cyclase"/>
</dbReference>